<dbReference type="EMBL" id="VIKU02000003">
    <property type="protein sequence ID" value="NHF59947.1"/>
    <property type="molecule type" value="Genomic_DNA"/>
</dbReference>
<accession>A0A967AU27</accession>
<evidence type="ECO:0000313" key="1">
    <source>
        <dbReference type="EMBL" id="NHF59947.1"/>
    </source>
</evidence>
<reference evidence="1" key="2">
    <citation type="submission" date="2020-03" db="EMBL/GenBank/DDBJ databases">
        <title>Flavobacteriaceae bacterium strain TP-CH-4, a member of the family Flavobacteriaceae isolated from a deep-sea seamount.</title>
        <authorList>
            <person name="Zhang D.-C."/>
        </authorList>
    </citation>
    <scope>NUCLEOTIDE SEQUENCE</scope>
    <source>
        <strain evidence="1">TP-CH-4</strain>
    </source>
</reference>
<gene>
    <name evidence="1" type="ORF">FK220_011385</name>
</gene>
<protein>
    <submittedName>
        <fullName evidence="1">DUF481 domain-containing protein</fullName>
    </submittedName>
</protein>
<dbReference type="AlphaFoldDB" id="A0A967AU27"/>
<evidence type="ECO:0000313" key="2">
    <source>
        <dbReference type="Proteomes" id="UP000707206"/>
    </source>
</evidence>
<comment type="caution">
    <text evidence="1">The sequence shown here is derived from an EMBL/GenBank/DDBJ whole genome shotgun (WGS) entry which is preliminary data.</text>
</comment>
<proteinExistence type="predicted"/>
<dbReference type="InterPro" id="IPR007433">
    <property type="entry name" value="DUF481"/>
</dbReference>
<organism evidence="1 2">
    <name type="scientific">Pelagihabitans pacificus</name>
    <dbReference type="NCBI Taxonomy" id="2696054"/>
    <lineage>
        <taxon>Bacteria</taxon>
        <taxon>Pseudomonadati</taxon>
        <taxon>Bacteroidota</taxon>
        <taxon>Flavobacteriia</taxon>
        <taxon>Flavobacteriales</taxon>
        <taxon>Flavobacteriaceae</taxon>
        <taxon>Pelagihabitans</taxon>
    </lineage>
</organism>
<sequence length="256" mass="30086">MKILRVMFWLCLLVGGLSHLRAQLVNIESKRMQRDSVRLTLKSDLLFNYTDNNGNYILQIGSNLTTQLKSKDLKKIYFFIGNYNLIRTRDEDFQNSWFFHFRYNQKLSDLWRLEAFLQNQNNERLIITSRNLIGAGVRLKLVSEEKTKVYFGNAYMYETERIAATGQEFYNHRNSSYLSVNQALEKPRIDFTGTVYFQPLYRTISNHRVLCELKAEVPITQVVSLSALYNYFFSSFLPNSENDRSSNLRVGLTFTL</sequence>
<keyword evidence="2" id="KW-1185">Reference proteome</keyword>
<dbReference type="Proteomes" id="UP000707206">
    <property type="component" value="Unassembled WGS sequence"/>
</dbReference>
<name>A0A967AU27_9FLAO</name>
<dbReference type="Pfam" id="PF04338">
    <property type="entry name" value="DUF481"/>
    <property type="match status" value="1"/>
</dbReference>
<reference evidence="1" key="1">
    <citation type="submission" date="2019-07" db="EMBL/GenBank/DDBJ databases">
        <authorList>
            <person name="De-Chao Zhang Q."/>
        </authorList>
    </citation>
    <scope>NUCLEOTIDE SEQUENCE</scope>
    <source>
        <strain evidence="1">TP-CH-4</strain>
    </source>
</reference>
<dbReference type="RefSeq" id="WP_152574452.1">
    <property type="nucleotide sequence ID" value="NZ_VIKU02000003.1"/>
</dbReference>